<dbReference type="Proteomes" id="UP001595377">
    <property type="component" value="Unassembled WGS sequence"/>
</dbReference>
<proteinExistence type="predicted"/>
<accession>A0ABV7DME0</accession>
<keyword evidence="3" id="KW-1185">Reference proteome</keyword>
<name>A0ABV7DME0_9HYPH</name>
<sequence length="101" mass="11070">MGEQERWRHMASAPRDGSRVLVTVRPSEQGPAEVDVAYWSHGDQFGPEGWRASDSSPGCIIEYAEPELKCWMPMPSANPGRASTPSPWEGDDARQLDGSGI</sequence>
<dbReference type="EMBL" id="JBHRSP010000050">
    <property type="protein sequence ID" value="MFC3076156.1"/>
    <property type="molecule type" value="Genomic_DNA"/>
</dbReference>
<comment type="caution">
    <text evidence="2">The sequence shown here is derived from an EMBL/GenBank/DDBJ whole genome shotgun (WGS) entry which is preliminary data.</text>
</comment>
<organism evidence="2 3">
    <name type="scientific">Shinella pollutisoli</name>
    <dbReference type="NCBI Taxonomy" id="2250594"/>
    <lineage>
        <taxon>Bacteria</taxon>
        <taxon>Pseudomonadati</taxon>
        <taxon>Pseudomonadota</taxon>
        <taxon>Alphaproteobacteria</taxon>
        <taxon>Hyphomicrobiales</taxon>
        <taxon>Rhizobiaceae</taxon>
        <taxon>Shinella</taxon>
    </lineage>
</organism>
<evidence type="ECO:0000313" key="3">
    <source>
        <dbReference type="Proteomes" id="UP001595377"/>
    </source>
</evidence>
<gene>
    <name evidence="2" type="ORF">ACFOHH_23790</name>
</gene>
<dbReference type="RefSeq" id="WP_257316216.1">
    <property type="nucleotide sequence ID" value="NZ_JANFDG010000017.1"/>
</dbReference>
<evidence type="ECO:0000313" key="2">
    <source>
        <dbReference type="EMBL" id="MFC3076156.1"/>
    </source>
</evidence>
<reference evidence="3" key="1">
    <citation type="journal article" date="2019" name="Int. J. Syst. Evol. Microbiol.">
        <title>The Global Catalogue of Microorganisms (GCM) 10K type strain sequencing project: providing services to taxonomists for standard genome sequencing and annotation.</title>
        <authorList>
            <consortium name="The Broad Institute Genomics Platform"/>
            <consortium name="The Broad Institute Genome Sequencing Center for Infectious Disease"/>
            <person name="Wu L."/>
            <person name="Ma J."/>
        </authorList>
    </citation>
    <scope>NUCLEOTIDE SEQUENCE [LARGE SCALE GENOMIC DNA]</scope>
    <source>
        <strain evidence="3">KCTC 52677</strain>
    </source>
</reference>
<evidence type="ECO:0008006" key="4">
    <source>
        <dbReference type="Google" id="ProtNLM"/>
    </source>
</evidence>
<feature type="region of interest" description="Disordered" evidence="1">
    <location>
        <begin position="74"/>
        <end position="101"/>
    </location>
</feature>
<protein>
    <recommendedName>
        <fullName evidence="4">DUF551 domain-containing protein</fullName>
    </recommendedName>
</protein>
<evidence type="ECO:0000256" key="1">
    <source>
        <dbReference type="SAM" id="MobiDB-lite"/>
    </source>
</evidence>